<evidence type="ECO:0000313" key="3">
    <source>
        <dbReference type="Proteomes" id="UP000604243"/>
    </source>
</evidence>
<dbReference type="CDD" id="cd00761">
    <property type="entry name" value="Glyco_tranf_GTA_type"/>
    <property type="match status" value="1"/>
</dbReference>
<gene>
    <name evidence="2" type="ORF">GCM10010082_30050</name>
</gene>
<dbReference type="InterPro" id="IPR029044">
    <property type="entry name" value="Nucleotide-diphossugar_trans"/>
</dbReference>
<dbReference type="SUPFAM" id="SSF53448">
    <property type="entry name" value="Nucleotide-diphospho-sugar transferases"/>
    <property type="match status" value="1"/>
</dbReference>
<accession>A0ABQ3FQZ1</accession>
<sequence>MQGNKVQLMKISVVIPTYRSSGFIRETLESVHQSARDHDYEVILVDDCSDDIETLASIVADSPNTILVRKESKSNAAVSRNIGIDRASGSHIFLLDSDDHFTSGYVSERLEFMRQGQYDFCFGAYTDVSIDGERDFIEKPDVRDPRHYLFMEDKDIRTSTISFLAERKQIFRFNESLNKHQDWGFFIDTAEHSRSWGYDPVPGVRLNCDRDGRMSGSMNMEASKVFMNKYLVDPKHVSGFAKRHFVLAALLKDHGAYRFFSDRIMPELLKPKFKTIKLAGDTLDKIGLFFLLPHLLGTYKAIARLKKS</sequence>
<name>A0ABQ3FQZ1_9GAMM</name>
<evidence type="ECO:0000259" key="1">
    <source>
        <dbReference type="Pfam" id="PF00535"/>
    </source>
</evidence>
<proteinExistence type="predicted"/>
<comment type="caution">
    <text evidence="2">The sequence shown here is derived from an EMBL/GenBank/DDBJ whole genome shotgun (WGS) entry which is preliminary data.</text>
</comment>
<feature type="domain" description="Glycosyltransferase 2-like" evidence="1">
    <location>
        <begin position="12"/>
        <end position="139"/>
    </location>
</feature>
<protein>
    <recommendedName>
        <fullName evidence="1">Glycosyltransferase 2-like domain-containing protein</fullName>
    </recommendedName>
</protein>
<keyword evidence="3" id="KW-1185">Reference proteome</keyword>
<dbReference type="PANTHER" id="PTHR22916">
    <property type="entry name" value="GLYCOSYLTRANSFERASE"/>
    <property type="match status" value="1"/>
</dbReference>
<dbReference type="Proteomes" id="UP000604243">
    <property type="component" value="Unassembled WGS sequence"/>
</dbReference>
<dbReference type="Pfam" id="PF00535">
    <property type="entry name" value="Glycos_transf_2"/>
    <property type="match status" value="1"/>
</dbReference>
<organism evidence="2 3">
    <name type="scientific">Kushneria pakistanensis</name>
    <dbReference type="NCBI Taxonomy" id="1508770"/>
    <lineage>
        <taxon>Bacteria</taxon>
        <taxon>Pseudomonadati</taxon>
        <taxon>Pseudomonadota</taxon>
        <taxon>Gammaproteobacteria</taxon>
        <taxon>Oceanospirillales</taxon>
        <taxon>Halomonadaceae</taxon>
        <taxon>Kushneria</taxon>
    </lineage>
</organism>
<evidence type="ECO:0000313" key="2">
    <source>
        <dbReference type="EMBL" id="GHC33371.1"/>
    </source>
</evidence>
<dbReference type="PANTHER" id="PTHR22916:SF3">
    <property type="entry name" value="UDP-GLCNAC:BETAGAL BETA-1,3-N-ACETYLGLUCOSAMINYLTRANSFERASE-LIKE PROTEIN 1"/>
    <property type="match status" value="1"/>
</dbReference>
<reference evidence="3" key="1">
    <citation type="journal article" date="2019" name="Int. J. Syst. Evol. Microbiol.">
        <title>The Global Catalogue of Microorganisms (GCM) 10K type strain sequencing project: providing services to taxonomists for standard genome sequencing and annotation.</title>
        <authorList>
            <consortium name="The Broad Institute Genomics Platform"/>
            <consortium name="The Broad Institute Genome Sequencing Center for Infectious Disease"/>
            <person name="Wu L."/>
            <person name="Ma J."/>
        </authorList>
    </citation>
    <scope>NUCLEOTIDE SEQUENCE [LARGE SCALE GENOMIC DNA]</scope>
    <source>
        <strain evidence="3">KCTC 42082</strain>
    </source>
</reference>
<dbReference type="Gene3D" id="3.90.550.10">
    <property type="entry name" value="Spore Coat Polysaccharide Biosynthesis Protein SpsA, Chain A"/>
    <property type="match status" value="1"/>
</dbReference>
<dbReference type="InterPro" id="IPR001173">
    <property type="entry name" value="Glyco_trans_2-like"/>
</dbReference>
<dbReference type="EMBL" id="BMZM01000004">
    <property type="protein sequence ID" value="GHC33371.1"/>
    <property type="molecule type" value="Genomic_DNA"/>
</dbReference>